<comment type="caution">
    <text evidence="2">The sequence shown here is derived from an EMBL/GenBank/DDBJ whole genome shotgun (WGS) entry which is preliminary data.</text>
</comment>
<protein>
    <submittedName>
        <fullName evidence="2">Uncharacterized protein</fullName>
    </submittedName>
</protein>
<sequence length="78" mass="9262">MNDLTIKQMLFNHQQVVEEMMWSFFFMTITAQVFLSLVVPFLIYIVKAIRAYMLQRDRDAVEIAQLIQGKHPSQVENR</sequence>
<gene>
    <name evidence="2" type="ORF">DI598_19365</name>
</gene>
<feature type="transmembrane region" description="Helical" evidence="1">
    <location>
        <begin position="20"/>
        <end position="46"/>
    </location>
</feature>
<evidence type="ECO:0000313" key="3">
    <source>
        <dbReference type="Proteomes" id="UP000249645"/>
    </source>
</evidence>
<evidence type="ECO:0000313" key="2">
    <source>
        <dbReference type="EMBL" id="PZP40369.1"/>
    </source>
</evidence>
<dbReference type="Proteomes" id="UP000249645">
    <property type="component" value="Unassembled WGS sequence"/>
</dbReference>
<reference evidence="2 3" key="1">
    <citation type="submission" date="2017-11" db="EMBL/GenBank/DDBJ databases">
        <title>Infants hospitalized years apart are colonized by the same room-sourced microbial strains.</title>
        <authorList>
            <person name="Brooks B."/>
            <person name="Olm M.R."/>
            <person name="Firek B.A."/>
            <person name="Baker R."/>
            <person name="Thomas B.C."/>
            <person name="Morowitz M.J."/>
            <person name="Banfield J.F."/>
        </authorList>
    </citation>
    <scope>NUCLEOTIDE SEQUENCE [LARGE SCALE GENOMIC DNA]</scope>
    <source>
        <strain evidence="2">S2_009_000_R2_76</strain>
    </source>
</reference>
<keyword evidence="1" id="KW-0812">Transmembrane</keyword>
<dbReference type="AlphaFoldDB" id="A0A2W5GE02"/>
<accession>A0A2W5GE02</accession>
<evidence type="ECO:0000256" key="1">
    <source>
        <dbReference type="SAM" id="Phobius"/>
    </source>
</evidence>
<keyword evidence="1" id="KW-1133">Transmembrane helix</keyword>
<organism evidence="2 3">
    <name type="scientific">Pseudopedobacter saltans</name>
    <dbReference type="NCBI Taxonomy" id="151895"/>
    <lineage>
        <taxon>Bacteria</taxon>
        <taxon>Pseudomonadati</taxon>
        <taxon>Bacteroidota</taxon>
        <taxon>Sphingobacteriia</taxon>
        <taxon>Sphingobacteriales</taxon>
        <taxon>Sphingobacteriaceae</taxon>
        <taxon>Pseudopedobacter</taxon>
    </lineage>
</organism>
<dbReference type="EMBL" id="QFOI01000611">
    <property type="protein sequence ID" value="PZP40369.1"/>
    <property type="molecule type" value="Genomic_DNA"/>
</dbReference>
<keyword evidence="1" id="KW-0472">Membrane</keyword>
<proteinExistence type="predicted"/>
<name>A0A2W5GE02_9SPHI</name>